<protein>
    <submittedName>
        <fullName evidence="4">Aldose epimerase family protein</fullName>
        <ecNumber evidence="4">5.1.3.-</ecNumber>
    </submittedName>
</protein>
<evidence type="ECO:0000313" key="5">
    <source>
        <dbReference type="Proteomes" id="UP001300383"/>
    </source>
</evidence>
<evidence type="ECO:0000256" key="3">
    <source>
        <dbReference type="ARBA" id="ARBA00023277"/>
    </source>
</evidence>
<dbReference type="SUPFAM" id="SSF74650">
    <property type="entry name" value="Galactose mutarotase-like"/>
    <property type="match status" value="1"/>
</dbReference>
<dbReference type="RefSeq" id="WP_283231717.1">
    <property type="nucleotide sequence ID" value="NZ_JASGBQ010000029.1"/>
</dbReference>
<dbReference type="InterPro" id="IPR008183">
    <property type="entry name" value="Aldose_1/G6P_1-epimerase"/>
</dbReference>
<dbReference type="GO" id="GO:0033499">
    <property type="term" value="P:galactose catabolic process via UDP-galactose, Leloir pathway"/>
    <property type="evidence" value="ECO:0007669"/>
    <property type="project" value="TreeGrafter"/>
</dbReference>
<evidence type="ECO:0000256" key="1">
    <source>
        <dbReference type="ARBA" id="ARBA00006206"/>
    </source>
</evidence>
<dbReference type="Gene3D" id="2.70.98.10">
    <property type="match status" value="1"/>
</dbReference>
<dbReference type="EC" id="5.1.3.-" evidence="4"/>
<sequence>MCPVTQSVIPWGTYKETPVFLYEISNPSGLSLSVCEYGGILQSLRFLDAFGTMRDLVLGYDNLFDYQNDNNCLGASIGPIADLVVNGQTILDNRKIRLQQNTNGHCLHSGPAGFHKKLWQGTSIPDGVCLNALFSEEETGLPGHLDASITYRILSGDSFQILFSAVCDKETALSFTNHSFFHLAPPTYNQTGIKSALSSINGHFLQIYSDYYESLDKNGLPSGNYFPVNESSLDFTRPRALCEVLFPLSSMLYTSGGIDHFFPIPGIGLRPMAELSSPDTGLRLTCFSDMPGLLVYTANNLPSIKGKQKIIYNRHTAICLEPQAPPNAVNVPSQRNLVLLQSGQVYHREIRYVLSRFSPDRNTEL</sequence>
<comment type="caution">
    <text evidence="4">The sequence shown here is derived from an EMBL/GenBank/DDBJ whole genome shotgun (WGS) entry which is preliminary data.</text>
</comment>
<organism evidence="4 5">
    <name type="scientific">Fusibacillus kribbianus</name>
    <dbReference type="NCBI Taxonomy" id="3044208"/>
    <lineage>
        <taxon>Bacteria</taxon>
        <taxon>Bacillati</taxon>
        <taxon>Bacillota</taxon>
        <taxon>Clostridia</taxon>
        <taxon>Lachnospirales</taxon>
        <taxon>Lachnospiraceae</taxon>
        <taxon>Fusibacillus</taxon>
    </lineage>
</organism>
<proteinExistence type="inferred from homology"/>
<dbReference type="PANTHER" id="PTHR10091:SF0">
    <property type="entry name" value="GALACTOSE MUTAROTASE"/>
    <property type="match status" value="1"/>
</dbReference>
<name>A0AAP4BDE8_9FIRM</name>
<dbReference type="PANTHER" id="PTHR10091">
    <property type="entry name" value="ALDOSE-1-EPIMERASE"/>
    <property type="match status" value="1"/>
</dbReference>
<dbReference type="EMBL" id="JASGBQ010000029">
    <property type="protein sequence ID" value="MDI9243293.1"/>
    <property type="molecule type" value="Genomic_DNA"/>
</dbReference>
<evidence type="ECO:0000256" key="2">
    <source>
        <dbReference type="ARBA" id="ARBA00023235"/>
    </source>
</evidence>
<dbReference type="InterPro" id="IPR014718">
    <property type="entry name" value="GH-type_carb-bd"/>
</dbReference>
<reference evidence="4 5" key="1">
    <citation type="submission" date="2023-05" db="EMBL/GenBank/DDBJ databases">
        <title>[ruminococcus] sp. nov., isolated from a pig farm feces dump.</title>
        <authorList>
            <person name="Chang Y.-H."/>
        </authorList>
    </citation>
    <scope>NUCLEOTIDE SEQUENCE [LARGE SCALE GENOMIC DNA]</scope>
    <source>
        <strain evidence="4 5">YH-rum2234</strain>
    </source>
</reference>
<dbReference type="AlphaFoldDB" id="A0AAP4BDE8"/>
<keyword evidence="2 4" id="KW-0413">Isomerase</keyword>
<dbReference type="GO" id="GO:0006006">
    <property type="term" value="P:glucose metabolic process"/>
    <property type="evidence" value="ECO:0007669"/>
    <property type="project" value="TreeGrafter"/>
</dbReference>
<dbReference type="GO" id="GO:0030246">
    <property type="term" value="F:carbohydrate binding"/>
    <property type="evidence" value="ECO:0007669"/>
    <property type="project" value="InterPro"/>
</dbReference>
<dbReference type="InterPro" id="IPR047215">
    <property type="entry name" value="Galactose_mutarotase-like"/>
</dbReference>
<keyword evidence="3" id="KW-0119">Carbohydrate metabolism</keyword>
<evidence type="ECO:0000313" key="4">
    <source>
        <dbReference type="EMBL" id="MDI9243293.1"/>
    </source>
</evidence>
<dbReference type="CDD" id="cd09019">
    <property type="entry name" value="galactose_mutarotase_like"/>
    <property type="match status" value="1"/>
</dbReference>
<comment type="similarity">
    <text evidence="1">Belongs to the aldose epimerase family.</text>
</comment>
<accession>A0AAP4BDE8</accession>
<dbReference type="Proteomes" id="UP001300383">
    <property type="component" value="Unassembled WGS sequence"/>
</dbReference>
<keyword evidence="5" id="KW-1185">Reference proteome</keyword>
<gene>
    <name evidence="4" type="ORF">QJ036_12620</name>
</gene>
<dbReference type="GO" id="GO:0004034">
    <property type="term" value="F:aldose 1-epimerase activity"/>
    <property type="evidence" value="ECO:0007669"/>
    <property type="project" value="TreeGrafter"/>
</dbReference>
<dbReference type="InterPro" id="IPR011013">
    <property type="entry name" value="Gal_mutarotase_sf_dom"/>
</dbReference>
<dbReference type="Pfam" id="PF01263">
    <property type="entry name" value="Aldose_epim"/>
    <property type="match status" value="1"/>
</dbReference>